<sequence length="97" mass="10283">MSPTTDPPQERGMGILRRMSLSTPRAGIPAKPSVTIPPNLSSTTKADEGMKPLPNVASAGRPPGHRRVSTLSPGSPKKPRAPSPMGERMLKGHYDGF</sequence>
<dbReference type="AlphaFoldDB" id="A0AAV5A5W3"/>
<evidence type="ECO:0000256" key="1">
    <source>
        <dbReference type="SAM" id="MobiDB-lite"/>
    </source>
</evidence>
<evidence type="ECO:0000313" key="3">
    <source>
        <dbReference type="Proteomes" id="UP001050691"/>
    </source>
</evidence>
<feature type="region of interest" description="Disordered" evidence="1">
    <location>
        <begin position="23"/>
        <end position="97"/>
    </location>
</feature>
<feature type="compositionally biased region" description="Basic and acidic residues" evidence="1">
    <location>
        <begin position="88"/>
        <end position="97"/>
    </location>
</feature>
<accession>A0AAV5A5W3</accession>
<comment type="caution">
    <text evidence="2">The sequence shown here is derived from an EMBL/GenBank/DDBJ whole genome shotgun (WGS) entry which is preliminary data.</text>
</comment>
<proteinExistence type="predicted"/>
<evidence type="ECO:0000313" key="2">
    <source>
        <dbReference type="EMBL" id="GJJ08360.1"/>
    </source>
</evidence>
<organism evidence="2 3">
    <name type="scientific">Clathrus columnatus</name>
    <dbReference type="NCBI Taxonomy" id="1419009"/>
    <lineage>
        <taxon>Eukaryota</taxon>
        <taxon>Fungi</taxon>
        <taxon>Dikarya</taxon>
        <taxon>Basidiomycota</taxon>
        <taxon>Agaricomycotina</taxon>
        <taxon>Agaricomycetes</taxon>
        <taxon>Phallomycetidae</taxon>
        <taxon>Phallales</taxon>
        <taxon>Clathraceae</taxon>
        <taxon>Clathrus</taxon>
    </lineage>
</organism>
<name>A0AAV5A5W3_9AGAM</name>
<keyword evidence="3" id="KW-1185">Reference proteome</keyword>
<gene>
    <name evidence="2" type="ORF">Clacol_002574</name>
</gene>
<dbReference type="Proteomes" id="UP001050691">
    <property type="component" value="Unassembled WGS sequence"/>
</dbReference>
<protein>
    <submittedName>
        <fullName evidence="2">Uncharacterized protein</fullName>
    </submittedName>
</protein>
<dbReference type="EMBL" id="BPWL01000003">
    <property type="protein sequence ID" value="GJJ08360.1"/>
    <property type="molecule type" value="Genomic_DNA"/>
</dbReference>
<reference evidence="2" key="1">
    <citation type="submission" date="2021-10" db="EMBL/GenBank/DDBJ databases">
        <title>De novo Genome Assembly of Clathrus columnatus (Basidiomycota, Fungi) Using Illumina and Nanopore Sequence Data.</title>
        <authorList>
            <person name="Ogiso-Tanaka E."/>
            <person name="Itagaki H."/>
            <person name="Hosoya T."/>
            <person name="Hosaka K."/>
        </authorList>
    </citation>
    <scope>NUCLEOTIDE SEQUENCE</scope>
    <source>
        <strain evidence="2">MO-923</strain>
    </source>
</reference>